<dbReference type="OrthoDB" id="6415790at2759"/>
<evidence type="ECO:0000313" key="1">
    <source>
        <dbReference type="EMBL" id="CAI2189662.1"/>
    </source>
</evidence>
<protein>
    <submittedName>
        <fullName evidence="1">4232_t:CDS:1</fullName>
    </submittedName>
</protein>
<sequence length="252" mass="29209">MYFGESNSGIAGLFSSTGMNAEPKNVAPEQLKWLYRDPSVNTFESLGRKTRDDERSFSVSITCTIVLDNDQQRFHRTTSVHNIPFDRYQFGKVFERNDISTPNSPPLLASMFYHLKVIWIINATTKLYRDIWHVSAPFTNAPNPPFVGALKRSACWQATSAEQPTSLMIQFLACYTIGYFENTAEVDKEKDDSSPEETFNKVDEKIEELYRLKPSYEKFRLKRTTEDKSKETKNWHPLPTEFYFKKLSILLI</sequence>
<dbReference type="AlphaFoldDB" id="A0A9W4T220"/>
<dbReference type="Proteomes" id="UP001153678">
    <property type="component" value="Unassembled WGS sequence"/>
</dbReference>
<name>A0A9W4T220_9GLOM</name>
<proteinExistence type="predicted"/>
<evidence type="ECO:0000313" key="2">
    <source>
        <dbReference type="Proteomes" id="UP001153678"/>
    </source>
</evidence>
<accession>A0A9W4T220</accession>
<reference evidence="1" key="1">
    <citation type="submission" date="2022-08" db="EMBL/GenBank/DDBJ databases">
        <authorList>
            <person name="Kallberg Y."/>
            <person name="Tangrot J."/>
            <person name="Rosling A."/>
        </authorList>
    </citation>
    <scope>NUCLEOTIDE SEQUENCE</scope>
    <source>
        <strain evidence="1">Wild A</strain>
    </source>
</reference>
<organism evidence="1 2">
    <name type="scientific">Funneliformis geosporum</name>
    <dbReference type="NCBI Taxonomy" id="1117311"/>
    <lineage>
        <taxon>Eukaryota</taxon>
        <taxon>Fungi</taxon>
        <taxon>Fungi incertae sedis</taxon>
        <taxon>Mucoromycota</taxon>
        <taxon>Glomeromycotina</taxon>
        <taxon>Glomeromycetes</taxon>
        <taxon>Glomerales</taxon>
        <taxon>Glomeraceae</taxon>
        <taxon>Funneliformis</taxon>
    </lineage>
</organism>
<keyword evidence="2" id="KW-1185">Reference proteome</keyword>
<comment type="caution">
    <text evidence="1">The sequence shown here is derived from an EMBL/GenBank/DDBJ whole genome shotgun (WGS) entry which is preliminary data.</text>
</comment>
<dbReference type="EMBL" id="CAMKVN010005969">
    <property type="protein sequence ID" value="CAI2189662.1"/>
    <property type="molecule type" value="Genomic_DNA"/>
</dbReference>
<gene>
    <name evidence="1" type="ORF">FWILDA_LOCUS14191</name>
</gene>